<feature type="transmembrane region" description="Helical" evidence="1">
    <location>
        <begin position="171"/>
        <end position="187"/>
    </location>
</feature>
<sequence>MKGKKKVPAFVKRNRYFLVVIVIFLLIIAPGLFGGGGASVFFWNLFLSVGIIVSSLATYEDGGGKGSTRRVTVLVLGGMVFVINWMGQYLSDSEYSVAVIFLCNVGFLFMIILNSVRFILKSKQVSSNTLFAAMAVYLMLGLIGGFLFVILEGLSEAPAFKGVEQLDMENALYLSFVTLTTLGYGDITPVSHFAKKLTILLSVVGQFYVAVLMAVLVGKYTSGK</sequence>
<protein>
    <recommendedName>
        <fullName evidence="2">Potassium channel domain-containing protein</fullName>
    </recommendedName>
</protein>
<name>A0AAU9CAV1_9BACT</name>
<dbReference type="RefSeq" id="WP_338394424.1">
    <property type="nucleotide sequence ID" value="NZ_AP025314.1"/>
</dbReference>
<dbReference type="Pfam" id="PF07885">
    <property type="entry name" value="Ion_trans_2"/>
    <property type="match status" value="1"/>
</dbReference>
<dbReference type="Gene3D" id="1.10.287.70">
    <property type="match status" value="1"/>
</dbReference>
<reference evidence="3 4" key="1">
    <citation type="submission" date="2021-12" db="EMBL/GenBank/DDBJ databases">
        <title>Genome sequencing of bacteria with rrn-lacking chromosome and rrn-plasmid.</title>
        <authorList>
            <person name="Anda M."/>
            <person name="Iwasaki W."/>
        </authorList>
    </citation>
    <scope>NUCLEOTIDE SEQUENCE [LARGE SCALE GENOMIC DNA]</scope>
    <source>
        <strain evidence="3 4">DSM 100852</strain>
    </source>
</reference>
<keyword evidence="1" id="KW-1133">Transmembrane helix</keyword>
<dbReference type="SUPFAM" id="SSF81324">
    <property type="entry name" value="Voltage-gated potassium channels"/>
    <property type="match status" value="1"/>
</dbReference>
<dbReference type="AlphaFoldDB" id="A0AAU9CAV1"/>
<feature type="transmembrane region" description="Helical" evidence="1">
    <location>
        <begin position="71"/>
        <end position="89"/>
    </location>
</feature>
<feature type="transmembrane region" description="Helical" evidence="1">
    <location>
        <begin position="40"/>
        <end position="59"/>
    </location>
</feature>
<feature type="transmembrane region" description="Helical" evidence="1">
    <location>
        <begin position="128"/>
        <end position="151"/>
    </location>
</feature>
<dbReference type="InterPro" id="IPR013099">
    <property type="entry name" value="K_chnl_dom"/>
</dbReference>
<evidence type="ECO:0000256" key="1">
    <source>
        <dbReference type="SAM" id="Phobius"/>
    </source>
</evidence>
<feature type="domain" description="Potassium channel" evidence="2">
    <location>
        <begin position="140"/>
        <end position="217"/>
    </location>
</feature>
<evidence type="ECO:0000313" key="4">
    <source>
        <dbReference type="Proteomes" id="UP001348817"/>
    </source>
</evidence>
<organism evidence="3 4">
    <name type="scientific">Fulvitalea axinellae</name>
    <dbReference type="NCBI Taxonomy" id="1182444"/>
    <lineage>
        <taxon>Bacteria</taxon>
        <taxon>Pseudomonadati</taxon>
        <taxon>Bacteroidota</taxon>
        <taxon>Cytophagia</taxon>
        <taxon>Cytophagales</taxon>
        <taxon>Persicobacteraceae</taxon>
        <taxon>Fulvitalea</taxon>
    </lineage>
</organism>
<feature type="transmembrane region" description="Helical" evidence="1">
    <location>
        <begin position="199"/>
        <end position="218"/>
    </location>
</feature>
<dbReference type="Proteomes" id="UP001348817">
    <property type="component" value="Chromosome"/>
</dbReference>
<keyword evidence="4" id="KW-1185">Reference proteome</keyword>
<feature type="transmembrane region" description="Helical" evidence="1">
    <location>
        <begin position="16"/>
        <end position="34"/>
    </location>
</feature>
<evidence type="ECO:0000313" key="3">
    <source>
        <dbReference type="EMBL" id="BDD09209.1"/>
    </source>
</evidence>
<dbReference type="KEGG" id="fax:FUAX_16410"/>
<accession>A0AAU9CAV1</accession>
<keyword evidence="1" id="KW-0812">Transmembrane</keyword>
<evidence type="ECO:0000259" key="2">
    <source>
        <dbReference type="Pfam" id="PF07885"/>
    </source>
</evidence>
<keyword evidence="1" id="KW-0472">Membrane</keyword>
<feature type="transmembrane region" description="Helical" evidence="1">
    <location>
        <begin position="95"/>
        <end position="116"/>
    </location>
</feature>
<gene>
    <name evidence="3" type="ORF">FUAX_16410</name>
</gene>
<proteinExistence type="predicted"/>
<dbReference type="EMBL" id="AP025314">
    <property type="protein sequence ID" value="BDD09209.1"/>
    <property type="molecule type" value="Genomic_DNA"/>
</dbReference>